<feature type="transmembrane region" description="Helical" evidence="2">
    <location>
        <begin position="999"/>
        <end position="1016"/>
    </location>
</feature>
<dbReference type="InterPro" id="IPR019286">
    <property type="entry name" value="DUF2339_TM"/>
</dbReference>
<evidence type="ECO:0000313" key="3">
    <source>
        <dbReference type="EMBL" id="AWI08557.1"/>
    </source>
</evidence>
<feature type="transmembrane region" description="Helical" evidence="2">
    <location>
        <begin position="424"/>
        <end position="442"/>
    </location>
</feature>
<dbReference type="RefSeq" id="WP_108824366.1">
    <property type="nucleotide sequence ID" value="NZ_CP023004.1"/>
</dbReference>
<feature type="region of interest" description="Disordered" evidence="1">
    <location>
        <begin position="1025"/>
        <end position="1047"/>
    </location>
</feature>
<feature type="transmembrane region" description="Helical" evidence="2">
    <location>
        <begin position="454"/>
        <end position="476"/>
    </location>
</feature>
<dbReference type="KEGG" id="elut:CKA38_04190"/>
<feature type="transmembrane region" description="Helical" evidence="2">
    <location>
        <begin position="395"/>
        <end position="417"/>
    </location>
</feature>
<evidence type="ECO:0000256" key="1">
    <source>
        <dbReference type="SAM" id="MobiDB-lite"/>
    </source>
</evidence>
<feature type="transmembrane region" description="Helical" evidence="2">
    <location>
        <begin position="288"/>
        <end position="305"/>
    </location>
</feature>
<feature type="transmembrane region" description="Helical" evidence="2">
    <location>
        <begin position="6"/>
        <end position="28"/>
    </location>
</feature>
<feature type="transmembrane region" description="Helical" evidence="2">
    <location>
        <begin position="264"/>
        <end position="282"/>
    </location>
</feature>
<name>A0A2U8E128_9BACT</name>
<dbReference type="OrthoDB" id="5422830at2"/>
<feature type="transmembrane region" description="Helical" evidence="2">
    <location>
        <begin position="787"/>
        <end position="804"/>
    </location>
</feature>
<dbReference type="PANTHER" id="PTHR38434:SF1">
    <property type="entry name" value="BLL2549 PROTEIN"/>
    <property type="match status" value="1"/>
</dbReference>
<sequence length="1047" mass="112829">MEPILILLAFLLLLAFIAFPIWVIVRIADLSRETRRMREEMASLRERAGKTPAAPAHPQERAEPEKTPATAPVAPPPMAAVPPAVPKVETPAPAIPKPPPIQAKAPAPPVFTLPPKTAAPASPVLPPPAPRAPEPKKAEPAFNWEVFMGTKFLSWLGAVAAFLAVAFFLKYSIDRGLIPPIVRAAMGFVFGAGLVAGGLFAVRKTYPILGHALCAAGIVSLYGVTFACRALYHFPFFGVVPTFALMSLITAAAFTLAVRLRGKFIAILGLLGGFATPAMLSTGVDNPLGLFGYIALLNIGLYAVALHRRWNFLVVLGVIGTVCMQVGWAVKFLGDHNTLTAMIVCLVFDALFLAGYCAARRMGRETATHGRSVAAMVFVSLCFALYLGVDTVAAWRPLWLLGFVFLADACALAVAALDRRAKDSVWLPAVAGSAVFAVLAAWTPVNVNPHSGLLPWALGAYFVFAVLHTAFPLILARVRPELNRAAGGLVAQFFAPLALLLVIMPVLKDPNVHWLVWPAILLIDFVAIICAAMTRSLGSVAASLVLTLVTAAVWVCKIPVTMAAIPVPVLLVTGGFAILFFAASLWLGRRFGGADKSPDGFKLALPALSSLLPFVLIVMMLARITLVDPTPVFGLGLVLTVMTLGLAKILKNEWLPACALAGVLAICWVWFQDAHKMAVVFDAVRMIGKPPPANAYIGLGWFAGFYAIFAVFPFAFRGCFSNTRGPWLTAAAAGVLFFPLVYWMIKLWWPNDVMGLVPAMFALPALTSLTAVLRYDPPGHPRRMGRLALFGGVALLFVTLIFPIQFSREWVTIAWALEGAALFWLYTRVPHRALPWAGAALLAVTFVRLALNPAVFSYHVRGDVPVLNWYLYTYGIAIACMFGGAWLLRQAVAQNKFTAVTAKILPGLGAVLAFLLLNIEIADFFTAPGSRVLTLEFSGNFARDMSYTIAWALFALALLVAGIWRRQRVSRYAALGLLAIVAIKLVFRDLDKLDTLYRVGALFAVAIVMSLASFLYQKYIAPREGGKTSAPPPIPSDTPPPQPPSES</sequence>
<dbReference type="PIRSF" id="PIRSF035905">
    <property type="entry name" value="UCP035905_mp"/>
    <property type="match status" value="1"/>
</dbReference>
<dbReference type="AlphaFoldDB" id="A0A2U8E128"/>
<keyword evidence="2" id="KW-0812">Transmembrane</keyword>
<keyword evidence="2" id="KW-0472">Membrane</keyword>
<feature type="transmembrane region" description="Helical" evidence="2">
    <location>
        <begin position="755"/>
        <end position="775"/>
    </location>
</feature>
<feature type="transmembrane region" description="Helical" evidence="2">
    <location>
        <begin position="540"/>
        <end position="560"/>
    </location>
</feature>
<organism evidence="3 4">
    <name type="scientific">Ereboglobus luteus</name>
    <dbReference type="NCBI Taxonomy" id="1796921"/>
    <lineage>
        <taxon>Bacteria</taxon>
        <taxon>Pseudomonadati</taxon>
        <taxon>Verrucomicrobiota</taxon>
        <taxon>Opitutia</taxon>
        <taxon>Opitutales</taxon>
        <taxon>Opitutaceae</taxon>
        <taxon>Ereboglobus</taxon>
    </lineage>
</organism>
<protein>
    <recommendedName>
        <fullName evidence="5">DUF2339 domain-containing protein</fullName>
    </recommendedName>
</protein>
<feature type="transmembrane region" description="Helical" evidence="2">
    <location>
        <begin position="513"/>
        <end position="533"/>
    </location>
</feature>
<evidence type="ECO:0000256" key="2">
    <source>
        <dbReference type="SAM" id="Phobius"/>
    </source>
</evidence>
<feature type="transmembrane region" description="Helical" evidence="2">
    <location>
        <begin position="630"/>
        <end position="647"/>
    </location>
</feature>
<evidence type="ECO:0008006" key="5">
    <source>
        <dbReference type="Google" id="ProtNLM"/>
    </source>
</evidence>
<keyword evidence="4" id="KW-1185">Reference proteome</keyword>
<feature type="region of interest" description="Disordered" evidence="1">
    <location>
        <begin position="43"/>
        <end position="82"/>
    </location>
</feature>
<feature type="transmembrane region" description="Helical" evidence="2">
    <location>
        <begin position="312"/>
        <end position="333"/>
    </location>
</feature>
<feature type="transmembrane region" description="Helical" evidence="2">
    <location>
        <begin position="339"/>
        <end position="359"/>
    </location>
</feature>
<feature type="transmembrane region" description="Helical" evidence="2">
    <location>
        <begin position="654"/>
        <end position="671"/>
    </location>
</feature>
<feature type="transmembrane region" description="Helical" evidence="2">
    <location>
        <begin position="810"/>
        <end position="826"/>
    </location>
</feature>
<feature type="transmembrane region" description="Helical" evidence="2">
    <location>
        <begin position="945"/>
        <end position="964"/>
    </location>
</feature>
<feature type="transmembrane region" description="Helical" evidence="2">
    <location>
        <begin position="728"/>
        <end position="749"/>
    </location>
</feature>
<feature type="transmembrane region" description="Helical" evidence="2">
    <location>
        <begin position="871"/>
        <end position="892"/>
    </location>
</feature>
<evidence type="ECO:0000313" key="4">
    <source>
        <dbReference type="Proteomes" id="UP000244896"/>
    </source>
</evidence>
<feature type="transmembrane region" description="Helical" evidence="2">
    <location>
        <begin position="181"/>
        <end position="202"/>
    </location>
</feature>
<feature type="transmembrane region" description="Helical" evidence="2">
    <location>
        <begin position="152"/>
        <end position="169"/>
    </location>
</feature>
<proteinExistence type="predicted"/>
<accession>A0A2U8E128</accession>
<feature type="transmembrane region" description="Helical" evidence="2">
    <location>
        <begin position="600"/>
        <end position="624"/>
    </location>
</feature>
<feature type="compositionally biased region" description="Pro residues" evidence="1">
    <location>
        <begin position="1030"/>
        <end position="1047"/>
    </location>
</feature>
<feature type="transmembrane region" description="Helical" evidence="2">
    <location>
        <begin position="566"/>
        <end position="588"/>
    </location>
</feature>
<dbReference type="Proteomes" id="UP000244896">
    <property type="component" value="Chromosome"/>
</dbReference>
<feature type="transmembrane region" description="Helical" evidence="2">
    <location>
        <begin position="238"/>
        <end position="257"/>
    </location>
</feature>
<dbReference type="PANTHER" id="PTHR38434">
    <property type="entry name" value="BLL2549 PROTEIN"/>
    <property type="match status" value="1"/>
</dbReference>
<feature type="transmembrane region" description="Helical" evidence="2">
    <location>
        <begin position="209"/>
        <end position="232"/>
    </location>
</feature>
<feature type="transmembrane region" description="Helical" evidence="2">
    <location>
        <begin position="371"/>
        <end position="389"/>
    </location>
</feature>
<dbReference type="EMBL" id="CP023004">
    <property type="protein sequence ID" value="AWI08557.1"/>
    <property type="molecule type" value="Genomic_DNA"/>
</dbReference>
<feature type="compositionally biased region" description="Pro residues" evidence="1">
    <location>
        <begin position="73"/>
        <end position="82"/>
    </location>
</feature>
<keyword evidence="2" id="KW-1133">Transmembrane helix</keyword>
<feature type="transmembrane region" description="Helical" evidence="2">
    <location>
        <begin position="488"/>
        <end position="507"/>
    </location>
</feature>
<dbReference type="InterPro" id="IPR014600">
    <property type="entry name" value="UCP035905_mem"/>
</dbReference>
<feature type="transmembrane region" description="Helical" evidence="2">
    <location>
        <begin position="695"/>
        <end position="716"/>
    </location>
</feature>
<feature type="transmembrane region" description="Helical" evidence="2">
    <location>
        <begin position="971"/>
        <end position="987"/>
    </location>
</feature>
<feature type="transmembrane region" description="Helical" evidence="2">
    <location>
        <begin position="904"/>
        <end position="925"/>
    </location>
</feature>
<feature type="transmembrane region" description="Helical" evidence="2">
    <location>
        <begin position="833"/>
        <end position="851"/>
    </location>
</feature>
<gene>
    <name evidence="3" type="ORF">CKA38_04190</name>
</gene>
<reference evidence="3 4" key="1">
    <citation type="journal article" date="2018" name="Syst. Appl. Microbiol.">
        <title>Ereboglobus luteus gen. nov. sp. nov. from cockroach guts, and new insights into the oxygen relationship of the genera Opitutus and Didymococcus (Verrucomicrobia: Opitutaceae).</title>
        <authorList>
            <person name="Tegtmeier D."/>
            <person name="Belitz A."/>
            <person name="Radek R."/>
            <person name="Heimerl T."/>
            <person name="Brune A."/>
        </authorList>
    </citation>
    <scope>NUCLEOTIDE SEQUENCE [LARGE SCALE GENOMIC DNA]</scope>
    <source>
        <strain evidence="3 4">Ho45</strain>
    </source>
</reference>
<dbReference type="Pfam" id="PF10101">
    <property type="entry name" value="DUF2339"/>
    <property type="match status" value="2"/>
</dbReference>